<comment type="caution">
    <text evidence="7">The sequence shown here is derived from an EMBL/GenBank/DDBJ whole genome shotgun (WGS) entry which is preliminary data.</text>
</comment>
<dbReference type="InterPro" id="IPR051043">
    <property type="entry name" value="Sulfatase_Mod_Factor_Kinase"/>
</dbReference>
<evidence type="ECO:0000256" key="2">
    <source>
        <dbReference type="ARBA" id="ARBA00023004"/>
    </source>
</evidence>
<feature type="domain" description="Methyltransferase" evidence="6">
    <location>
        <begin position="500"/>
        <end position="634"/>
    </location>
</feature>
<dbReference type="Pfam" id="PF13847">
    <property type="entry name" value="Methyltransf_31"/>
    <property type="match status" value="1"/>
</dbReference>
<dbReference type="GO" id="GO:0120147">
    <property type="term" value="F:formylglycine-generating oxidase activity"/>
    <property type="evidence" value="ECO:0007669"/>
    <property type="project" value="TreeGrafter"/>
</dbReference>
<dbReference type="PANTHER" id="PTHR23150:SF26">
    <property type="entry name" value="GENERIC METHYLTRANSFERASE"/>
    <property type="match status" value="1"/>
</dbReference>
<evidence type="ECO:0000256" key="1">
    <source>
        <dbReference type="ARBA" id="ARBA00023002"/>
    </source>
</evidence>
<feature type="domain" description="DinB-like" evidence="5">
    <location>
        <begin position="31"/>
        <end position="160"/>
    </location>
</feature>
<evidence type="ECO:0000313" key="7">
    <source>
        <dbReference type="EMBL" id="TKB03958.1"/>
    </source>
</evidence>
<keyword evidence="1" id="KW-0560">Oxidoreductase</keyword>
<name>A0A4U0ZLA1_9ALTE</name>
<dbReference type="InterPro" id="IPR027625">
    <property type="entry name" value="OvoA_Cterm"/>
</dbReference>
<evidence type="ECO:0000259" key="6">
    <source>
        <dbReference type="Pfam" id="PF13847"/>
    </source>
</evidence>
<dbReference type="Proteomes" id="UP000305471">
    <property type="component" value="Unassembled WGS sequence"/>
</dbReference>
<evidence type="ECO:0000313" key="8">
    <source>
        <dbReference type="Proteomes" id="UP000305471"/>
    </source>
</evidence>
<keyword evidence="2" id="KW-0408">Iron</keyword>
<dbReference type="InterPro" id="IPR024775">
    <property type="entry name" value="DinB-like"/>
</dbReference>
<feature type="domain" description="Sulfatase-modifying factor enzyme-like" evidence="4">
    <location>
        <begin position="217"/>
        <end position="446"/>
    </location>
</feature>
<evidence type="ECO:0000259" key="5">
    <source>
        <dbReference type="Pfam" id="PF12867"/>
    </source>
</evidence>
<evidence type="ECO:0000259" key="4">
    <source>
        <dbReference type="Pfam" id="PF03781"/>
    </source>
</evidence>
<dbReference type="InterPro" id="IPR042095">
    <property type="entry name" value="SUMF_sf"/>
</dbReference>
<dbReference type="InterPro" id="IPR027577">
    <property type="entry name" value="OvoA_Nterm"/>
</dbReference>
<dbReference type="Gene3D" id="3.40.50.150">
    <property type="entry name" value="Vaccinia Virus protein VP39"/>
    <property type="match status" value="1"/>
</dbReference>
<reference evidence="7 8" key="1">
    <citation type="submission" date="2019-04" db="EMBL/GenBank/DDBJ databases">
        <title>Alteromonas portus sp. nov., an alginate lyase-excreting marine bacterium.</title>
        <authorList>
            <person name="Huang H."/>
            <person name="Mo K."/>
            <person name="Bao S."/>
        </authorList>
    </citation>
    <scope>NUCLEOTIDE SEQUENCE [LARGE SCALE GENOMIC DNA]</scope>
    <source>
        <strain evidence="7 8">HB161718</strain>
    </source>
</reference>
<dbReference type="NCBIfam" id="TIGR04345">
    <property type="entry name" value="ovoA_Cterm"/>
    <property type="match status" value="1"/>
</dbReference>
<dbReference type="FunFam" id="3.90.1580.10:FF:000006">
    <property type="entry name" value="Generic methyltransferase, putative"/>
    <property type="match status" value="1"/>
</dbReference>
<dbReference type="InterPro" id="IPR029063">
    <property type="entry name" value="SAM-dependent_MTases_sf"/>
</dbReference>
<dbReference type="CDD" id="cd02440">
    <property type="entry name" value="AdoMet_MTases"/>
    <property type="match status" value="1"/>
</dbReference>
<keyword evidence="8" id="KW-1185">Reference proteome</keyword>
<sequence>MQAMPTLNLRDGTVDQKRQEIKAYFLDSFNTYESLFSCLANDDVFYQRPEKLRHPLIFYFGHTATFFINKLVLSKAINERINPKFESLFAIGVDEMSWDDLNDANYDWPQVEEVRQYRNQVRTLVCDLIDTMSFSMPIDWESPMWPVVMGIEHERIHLETSSVLIRQLPIASVRPSSEWPACNTMQTNAKALEANVLVPVPAQKVINDKAWDSAYYGWDNEYGAQQESVSEFSASKFLVSNGEYLSFVQDGGYNNAKYWEAEGSKWREYTQAQQPVFWIKKGEDYAYRSMLEEHPLPLDWPVDVNYHEAKAFCNYLSEKTGELIRLPTENEWQALRQQAGITQTVYGEGFNVALQKFASSEPVNVNKSGEFYDVVGNVWQWTETPIYPFEGFKVHPLYDDFTTPTYDNKHNLIKGGSWVSTGNEAMKDSRYAFRRHFFQHAGFRYVQGKRVIAVNDFDYESDTQVSQYSEFHYGDEYYGVPNFAKASAQFCIDAMKGRQHAKALDLGCAVGRSTFELAKHFDHVDGIDFSARFIKTAFDMQERGEIRYNLIEEGELTSFKARKLSSLGLAESAEKVAFAQGDACNLKPQFTGYDLIFMGNLIDRVYSPKKVLVDMTKRLNKGGLLIVASPFTWLEEYTEKSEWLGGYKDENGETLSSTQALENALGNNFKRVGEPVEIPFVIRETKRKYQHTLSEFNVFEKVHDV</sequence>
<dbReference type="NCBIfam" id="TIGR04344">
    <property type="entry name" value="ovoA_Nterm"/>
    <property type="match status" value="1"/>
</dbReference>
<dbReference type="RefSeq" id="WP_136781661.1">
    <property type="nucleotide sequence ID" value="NZ_SWCO01000003.1"/>
</dbReference>
<evidence type="ECO:0000256" key="3">
    <source>
        <dbReference type="ARBA" id="ARBA00037882"/>
    </source>
</evidence>
<dbReference type="Gene3D" id="3.90.1580.10">
    <property type="entry name" value="paralog of FGE (formylglycine-generating enzyme)"/>
    <property type="match status" value="1"/>
</dbReference>
<dbReference type="SUPFAM" id="SSF53335">
    <property type="entry name" value="S-adenosyl-L-methionine-dependent methyltransferases"/>
    <property type="match status" value="1"/>
</dbReference>
<accession>A0A4U0ZLA1</accession>
<dbReference type="AlphaFoldDB" id="A0A4U0ZLA1"/>
<organism evidence="7 8">
    <name type="scientific">Alteromonas portus</name>
    <dbReference type="NCBI Taxonomy" id="2565549"/>
    <lineage>
        <taxon>Bacteria</taxon>
        <taxon>Pseudomonadati</taxon>
        <taxon>Pseudomonadota</taxon>
        <taxon>Gammaproteobacteria</taxon>
        <taxon>Alteromonadales</taxon>
        <taxon>Alteromonadaceae</taxon>
        <taxon>Alteromonas/Salinimonas group</taxon>
        <taxon>Alteromonas</taxon>
    </lineage>
</organism>
<protein>
    <submittedName>
        <fullName evidence="7">5-histidylcysteine sulfoxide synthase</fullName>
    </submittedName>
</protein>
<comment type="pathway">
    <text evidence="3">Amino-acid biosynthesis; ergothioneine biosynthesis.</text>
</comment>
<gene>
    <name evidence="7" type="primary">ovoA</name>
    <name evidence="7" type="ORF">E5672_07645</name>
</gene>
<dbReference type="OrthoDB" id="9768004at2"/>
<proteinExistence type="predicted"/>
<dbReference type="Pfam" id="PF03781">
    <property type="entry name" value="FGE-sulfatase"/>
    <property type="match status" value="1"/>
</dbReference>
<dbReference type="Pfam" id="PF12867">
    <property type="entry name" value="DinB_2"/>
    <property type="match status" value="1"/>
</dbReference>
<dbReference type="InterPro" id="IPR025714">
    <property type="entry name" value="Methyltranfer_dom"/>
</dbReference>
<dbReference type="InterPro" id="IPR016187">
    <property type="entry name" value="CTDL_fold"/>
</dbReference>
<dbReference type="SUPFAM" id="SSF56436">
    <property type="entry name" value="C-type lectin-like"/>
    <property type="match status" value="1"/>
</dbReference>
<dbReference type="EMBL" id="SWCO01000003">
    <property type="protein sequence ID" value="TKB03958.1"/>
    <property type="molecule type" value="Genomic_DNA"/>
</dbReference>
<dbReference type="PANTHER" id="PTHR23150">
    <property type="entry name" value="SULFATASE MODIFYING FACTOR 1, 2"/>
    <property type="match status" value="1"/>
</dbReference>
<dbReference type="InterPro" id="IPR005532">
    <property type="entry name" value="SUMF_dom"/>
</dbReference>